<reference evidence="2" key="1">
    <citation type="journal article" date="2009" name="Plant Mol. Biol.">
        <title>Insights into corn genes derived from large-scale cDNA sequencing.</title>
        <authorList>
            <person name="Alexandrov N.N."/>
            <person name="Brover V.V."/>
            <person name="Freidin S."/>
            <person name="Troukhan M.E."/>
            <person name="Tatarinova T.V."/>
            <person name="Zhang H."/>
            <person name="Swaller T.J."/>
            <person name="Lu Y.P."/>
            <person name="Bouck J."/>
            <person name="Flavell R.B."/>
            <person name="Feldmann K.A."/>
        </authorList>
    </citation>
    <scope>NUCLEOTIDE SEQUENCE</scope>
</reference>
<name>B6TZM1_MAIZE</name>
<evidence type="ECO:0000256" key="1">
    <source>
        <dbReference type="SAM" id="MobiDB-lite"/>
    </source>
</evidence>
<organism evidence="2">
    <name type="scientific">Zea mays</name>
    <name type="common">Maize</name>
    <dbReference type="NCBI Taxonomy" id="4577"/>
    <lineage>
        <taxon>Eukaryota</taxon>
        <taxon>Viridiplantae</taxon>
        <taxon>Streptophyta</taxon>
        <taxon>Embryophyta</taxon>
        <taxon>Tracheophyta</taxon>
        <taxon>Spermatophyta</taxon>
        <taxon>Magnoliopsida</taxon>
        <taxon>Liliopsida</taxon>
        <taxon>Poales</taxon>
        <taxon>Poaceae</taxon>
        <taxon>PACMAD clade</taxon>
        <taxon>Panicoideae</taxon>
        <taxon>Andropogonodae</taxon>
        <taxon>Andropogoneae</taxon>
        <taxon>Tripsacinae</taxon>
        <taxon>Zea</taxon>
    </lineage>
</organism>
<dbReference type="EMBL" id="EU970436">
    <property type="protein sequence ID" value="ACG42554.1"/>
    <property type="molecule type" value="mRNA"/>
</dbReference>
<protein>
    <submittedName>
        <fullName evidence="2">Uncharacterized protein</fullName>
    </submittedName>
</protein>
<accession>B6TZM1</accession>
<dbReference type="AlphaFoldDB" id="B6TZM1"/>
<feature type="region of interest" description="Disordered" evidence="1">
    <location>
        <begin position="123"/>
        <end position="149"/>
    </location>
</feature>
<feature type="region of interest" description="Disordered" evidence="1">
    <location>
        <begin position="1"/>
        <end position="69"/>
    </location>
</feature>
<evidence type="ECO:0000313" key="2">
    <source>
        <dbReference type="EMBL" id="ACG42554.1"/>
    </source>
</evidence>
<proteinExistence type="evidence at transcript level"/>
<sequence length="149" mass="16099">MSSIFAGSPERRASTLPSRRLRTQPARPSDSAVDAVQSRNPTPVTRPFTTTRTAFRAGSGCGADGGVAASGSAEDAMARWCWYGCGLVEAARLETGDGEGRDETRRLKQGTAGTFWKVKACPSRTTQARPKKNRDPARLGRTRGSWQRL</sequence>
<feature type="compositionally biased region" description="Low complexity" evidence="1">
    <location>
        <begin position="41"/>
        <end position="58"/>
    </location>
</feature>